<proteinExistence type="predicted"/>
<keyword evidence="1" id="KW-0732">Signal</keyword>
<feature type="chain" id="PRO_5033018832" evidence="1">
    <location>
        <begin position="23"/>
        <end position="481"/>
    </location>
</feature>
<sequence>MKKTVLPQVFIFLLLLTPALYAQEEDGTALTTGKNAALGVEASTTFVYDAENNSTGLETRVGLELIFPLFPASDKGVKPEDTNAPAVRFIIKDAAFTWWNTYQTSGGNYEQDDFNSWQARPLILTFDTFMADLVWKNYFFRVASSTTMMRVDTVSLRSIFDDVMDAGDRFYYSRNQALWRTDRYNIQNLPILGNRITRDALDVDYRNNISGILAGGVEFERFGGTLKAASYLKGIDNNDNAWLIGADFEIVPFDNFKIDITSLFGFNYEKTPLGKNPVSFGIAAEYRLPFTDNLILTPFAGFDFFYDTVSEESEWELGAGVMLYTRGFDERVSYRVLDYDNVIPVGASLGMNINHDSQMNIMLSWFDPPGRDSLIENFGGFLQLELANLLGSEEDMDFAILTQLEYAIMEKFTPYLRGGYKNEITGGRKTGNMILKFGAGLYLTPVHFFSLDLRYEMNPVISTSGTEPDKGLLSLMFTIRI</sequence>
<name>A0A806JXZ1_9BACT</name>
<dbReference type="EMBL" id="JQ844167">
    <property type="protein sequence ID" value="AGS51671.1"/>
    <property type="molecule type" value="Genomic_DNA"/>
</dbReference>
<feature type="signal peptide" evidence="1">
    <location>
        <begin position="1"/>
        <end position="22"/>
    </location>
</feature>
<evidence type="ECO:0000256" key="1">
    <source>
        <dbReference type="SAM" id="SignalP"/>
    </source>
</evidence>
<organism evidence="2">
    <name type="scientific">uncultured bacterium contig00026</name>
    <dbReference type="NCBI Taxonomy" id="1181515"/>
    <lineage>
        <taxon>Bacteria</taxon>
        <taxon>environmental samples</taxon>
    </lineage>
</organism>
<protein>
    <submittedName>
        <fullName evidence="2">Uncharacterized protein</fullName>
    </submittedName>
</protein>
<evidence type="ECO:0000313" key="2">
    <source>
        <dbReference type="EMBL" id="AGS51671.1"/>
    </source>
</evidence>
<accession>A0A806JXZ1</accession>
<reference evidence="2" key="1">
    <citation type="submission" date="2012-03" db="EMBL/GenBank/DDBJ databases">
        <title>Functional metagenomics reveals considerable lignocellulase gene clusters in the gut microbiome of a wood-feeding higher termite.</title>
        <authorList>
            <person name="Liu N."/>
        </authorList>
    </citation>
    <scope>NUCLEOTIDE SEQUENCE</scope>
</reference>
<dbReference type="AlphaFoldDB" id="A0A806JXZ1"/>